<dbReference type="GO" id="GO:0051996">
    <property type="term" value="F:squalene synthase [NAD(P)H] activity"/>
    <property type="evidence" value="ECO:0007669"/>
    <property type="project" value="UniProtKB-EC"/>
</dbReference>
<reference evidence="2 3" key="1">
    <citation type="submission" date="2022-06" db="EMBL/GenBank/DDBJ databases">
        <title>Endosaccharibacter gen. nov., sp. nov., endophytic bacteria isolated from sugarcane.</title>
        <authorList>
            <person name="Pitiwittayakul N."/>
            <person name="Yukphan P."/>
            <person name="Charoenyingcharoen P."/>
            <person name="Tanasupawat S."/>
        </authorList>
    </citation>
    <scope>NUCLEOTIDE SEQUENCE [LARGE SCALE GENOMIC DNA]</scope>
    <source>
        <strain evidence="2 3">KSS8</strain>
    </source>
</reference>
<protein>
    <submittedName>
        <fullName evidence="2">Squalene synthase HpnC</fullName>
        <ecNumber evidence="2">2.5.1.21</ecNumber>
    </submittedName>
</protein>
<dbReference type="EMBL" id="JAMSKV010000010">
    <property type="protein sequence ID" value="MCQ8279212.1"/>
    <property type="molecule type" value="Genomic_DNA"/>
</dbReference>
<dbReference type="RefSeq" id="WP_422864697.1">
    <property type="nucleotide sequence ID" value="NZ_JAMSKV010000010.1"/>
</dbReference>
<name>A0ABT1WAD3_9PROT</name>
<evidence type="ECO:0000313" key="3">
    <source>
        <dbReference type="Proteomes" id="UP001524587"/>
    </source>
</evidence>
<sequence>MTVAAPQARPAERAPSSAQAAEVASGKNKNTENFPVGSLLIARRLRPHVHAYYNYARAIDDIADNAVLSPDAKIARLDAMGALVCGSTAEPGLVSANEAAIAARLHRSLRETGIAAARATDLLVAFRRDSLAPRTASLAELLEYCRYSANPVGLFLLDLHGEGAASHAASDALCTALQILNHLQDCGDDLRELDRSYLPGNWLEEEGETVDSVLAPRCSPGLRRVIDRLLDEVDRLNGIAAGLADLIADRRMRMEAAVIVSLSRRLARRLRRCDPLAARVKLSRSDMGMSLLQSLRHVF</sequence>
<gene>
    <name evidence="2" type="primary">hpnC</name>
    <name evidence="2" type="ORF">NFI95_12230</name>
</gene>
<dbReference type="SFLD" id="SFLDS00005">
    <property type="entry name" value="Isoprenoid_Synthase_Type_I"/>
    <property type="match status" value="1"/>
</dbReference>
<dbReference type="SUPFAM" id="SSF48576">
    <property type="entry name" value="Terpenoid synthases"/>
    <property type="match status" value="1"/>
</dbReference>
<dbReference type="EC" id="2.5.1.21" evidence="2"/>
<feature type="region of interest" description="Disordered" evidence="1">
    <location>
        <begin position="1"/>
        <end position="29"/>
    </location>
</feature>
<dbReference type="NCBIfam" id="TIGR03464">
    <property type="entry name" value="HpnC"/>
    <property type="match status" value="1"/>
</dbReference>
<evidence type="ECO:0000313" key="2">
    <source>
        <dbReference type="EMBL" id="MCQ8279212.1"/>
    </source>
</evidence>
<organism evidence="2 3">
    <name type="scientific">Endosaccharibacter trunci</name>
    <dbReference type="NCBI Taxonomy" id="2812733"/>
    <lineage>
        <taxon>Bacteria</taxon>
        <taxon>Pseudomonadati</taxon>
        <taxon>Pseudomonadota</taxon>
        <taxon>Alphaproteobacteria</taxon>
        <taxon>Acetobacterales</taxon>
        <taxon>Acetobacteraceae</taxon>
        <taxon>Endosaccharibacter</taxon>
    </lineage>
</organism>
<proteinExistence type="predicted"/>
<dbReference type="Proteomes" id="UP001524587">
    <property type="component" value="Unassembled WGS sequence"/>
</dbReference>
<comment type="caution">
    <text evidence="2">The sequence shown here is derived from an EMBL/GenBank/DDBJ whole genome shotgun (WGS) entry which is preliminary data.</text>
</comment>
<dbReference type="InterPro" id="IPR002060">
    <property type="entry name" value="Squ/phyt_synthse"/>
</dbReference>
<dbReference type="InterPro" id="IPR017827">
    <property type="entry name" value="HSQ_synthase_HpnC"/>
</dbReference>
<keyword evidence="3" id="KW-1185">Reference proteome</keyword>
<dbReference type="PANTHER" id="PTHR31480">
    <property type="entry name" value="BIFUNCTIONAL LYCOPENE CYCLASE/PHYTOENE SYNTHASE"/>
    <property type="match status" value="1"/>
</dbReference>
<keyword evidence="2" id="KW-0808">Transferase</keyword>
<evidence type="ECO:0000256" key="1">
    <source>
        <dbReference type="SAM" id="MobiDB-lite"/>
    </source>
</evidence>
<dbReference type="SFLD" id="SFLDG01018">
    <property type="entry name" value="Squalene/Phytoene_Synthase_Lik"/>
    <property type="match status" value="1"/>
</dbReference>
<dbReference type="Pfam" id="PF00494">
    <property type="entry name" value="SQS_PSY"/>
    <property type="match status" value="1"/>
</dbReference>
<accession>A0ABT1WAD3</accession>
<feature type="compositionally biased region" description="Low complexity" evidence="1">
    <location>
        <begin position="1"/>
        <end position="22"/>
    </location>
</feature>
<dbReference type="Gene3D" id="1.10.600.10">
    <property type="entry name" value="Farnesyl Diphosphate Synthase"/>
    <property type="match status" value="1"/>
</dbReference>
<dbReference type="InterPro" id="IPR008949">
    <property type="entry name" value="Isoprenoid_synthase_dom_sf"/>
</dbReference>